<organism evidence="9 10">
    <name type="scientific">Tritrichomonas musculus</name>
    <dbReference type="NCBI Taxonomy" id="1915356"/>
    <lineage>
        <taxon>Eukaryota</taxon>
        <taxon>Metamonada</taxon>
        <taxon>Parabasalia</taxon>
        <taxon>Tritrichomonadida</taxon>
        <taxon>Tritrichomonadidae</taxon>
        <taxon>Tritrichomonas</taxon>
    </lineage>
</organism>
<protein>
    <recommendedName>
        <fullName evidence="7">Nicotinamide-nucleotide adenylyltransferase</fullName>
        <ecNumber evidence="7">2.7.7.1</ecNumber>
        <ecNumber evidence="7">2.7.7.18</ecNumber>
    </recommendedName>
</protein>
<feature type="domain" description="Cytidyltransferase-like" evidence="8">
    <location>
        <begin position="9"/>
        <end position="181"/>
    </location>
</feature>
<comment type="catalytic activity">
    <reaction evidence="7">
        <text>beta-nicotinamide D-ribonucleotide + ATP + H(+) = diphosphate + NAD(+)</text>
        <dbReference type="Rhea" id="RHEA:21360"/>
        <dbReference type="ChEBI" id="CHEBI:14649"/>
        <dbReference type="ChEBI" id="CHEBI:15378"/>
        <dbReference type="ChEBI" id="CHEBI:30616"/>
        <dbReference type="ChEBI" id="CHEBI:33019"/>
        <dbReference type="ChEBI" id="CHEBI:57540"/>
        <dbReference type="EC" id="2.7.7.1"/>
    </reaction>
</comment>
<comment type="pathway">
    <text evidence="7">Cofactor biosynthesis; NAD(+) biosynthesis; NAD(+) from nicotinamide D-ribonucleotide: step 1/1.</text>
</comment>
<dbReference type="GO" id="GO:0016779">
    <property type="term" value="F:nucleotidyltransferase activity"/>
    <property type="evidence" value="ECO:0007669"/>
    <property type="project" value="UniProtKB-KW"/>
</dbReference>
<feature type="non-terminal residue" evidence="9">
    <location>
        <position position="1"/>
    </location>
</feature>
<comment type="similarity">
    <text evidence="7">Belongs to the eukaryotic NMN adenylyltransferase family.</text>
</comment>
<dbReference type="InterPro" id="IPR004821">
    <property type="entry name" value="Cyt_trans-like"/>
</dbReference>
<keyword evidence="1 7" id="KW-0662">Pyridine nucleotide biosynthesis</keyword>
<evidence type="ECO:0000256" key="7">
    <source>
        <dbReference type="RuleBase" id="RU362021"/>
    </source>
</evidence>
<evidence type="ECO:0000259" key="8">
    <source>
        <dbReference type="Pfam" id="PF01467"/>
    </source>
</evidence>
<evidence type="ECO:0000256" key="3">
    <source>
        <dbReference type="ARBA" id="ARBA00022695"/>
    </source>
</evidence>
<dbReference type="PANTHER" id="PTHR12039">
    <property type="entry name" value="NICOTINAMIDE MONONUCLEOTIDE ADENYLYLTRANSFERASE"/>
    <property type="match status" value="1"/>
</dbReference>
<proteinExistence type="inferred from homology"/>
<dbReference type="PANTHER" id="PTHR12039:SF0">
    <property type="entry name" value="NICOTINAMIDE-NUCLEOTIDE ADENYLYLTRANSFERASE"/>
    <property type="match status" value="1"/>
</dbReference>
<reference evidence="9 10" key="1">
    <citation type="submission" date="2024-04" db="EMBL/GenBank/DDBJ databases">
        <title>Tritrichomonas musculus Genome.</title>
        <authorList>
            <person name="Alves-Ferreira E."/>
            <person name="Grigg M."/>
            <person name="Lorenzi H."/>
            <person name="Galac M."/>
        </authorList>
    </citation>
    <scope>NUCLEOTIDE SEQUENCE [LARGE SCALE GENOMIC DNA]</scope>
    <source>
        <strain evidence="9 10">EAF2021</strain>
    </source>
</reference>
<dbReference type="EMBL" id="JAPFFF010000001">
    <property type="protein sequence ID" value="KAK8900529.1"/>
    <property type="molecule type" value="Genomic_DNA"/>
</dbReference>
<evidence type="ECO:0000256" key="6">
    <source>
        <dbReference type="ARBA" id="ARBA00023027"/>
    </source>
</evidence>
<accession>A0ABR2LB46</accession>
<sequence length="209" mass="23591">ILMKAVLVLSGSFNPPTNAHLALLTMARNAIEEKGFNVVAGKIVPTHGSYDKPGLANSKQRFDMCKLSCENTDWIIADPFETQQPHWTDCLTSLRHQQSLYPDCKIFYICGSDLVLRWNEPVWPENEVIEILTKFGVLMFSRNIEIETITEKVPVLKGRLQNVVFAPENPMNGVSSTLVRNLLKKGKHATGFISPSVENYIKEQKLYVD</sequence>
<keyword evidence="3 7" id="KW-0548">Nucleotidyltransferase</keyword>
<dbReference type="SUPFAM" id="SSF52374">
    <property type="entry name" value="Nucleotidylyl transferase"/>
    <property type="match status" value="1"/>
</dbReference>
<dbReference type="Proteomes" id="UP001470230">
    <property type="component" value="Unassembled WGS sequence"/>
</dbReference>
<gene>
    <name evidence="9" type="ORF">M9Y10_002856</name>
</gene>
<evidence type="ECO:0000313" key="9">
    <source>
        <dbReference type="EMBL" id="KAK8900529.1"/>
    </source>
</evidence>
<evidence type="ECO:0000313" key="10">
    <source>
        <dbReference type="Proteomes" id="UP001470230"/>
    </source>
</evidence>
<dbReference type="NCBIfam" id="TIGR00482">
    <property type="entry name" value="nicotinate (nicotinamide) nucleotide adenylyltransferase"/>
    <property type="match status" value="1"/>
</dbReference>
<comment type="catalytic activity">
    <reaction evidence="7">
        <text>nicotinate beta-D-ribonucleotide + ATP + H(+) = deamido-NAD(+) + diphosphate</text>
        <dbReference type="Rhea" id="RHEA:22860"/>
        <dbReference type="ChEBI" id="CHEBI:15378"/>
        <dbReference type="ChEBI" id="CHEBI:30616"/>
        <dbReference type="ChEBI" id="CHEBI:33019"/>
        <dbReference type="ChEBI" id="CHEBI:57502"/>
        <dbReference type="ChEBI" id="CHEBI:58437"/>
        <dbReference type="EC" id="2.7.7.18"/>
    </reaction>
</comment>
<comment type="caution">
    <text evidence="9">The sequence shown here is derived from an EMBL/GenBank/DDBJ whole genome shotgun (WGS) entry which is preliminary data.</text>
</comment>
<evidence type="ECO:0000256" key="5">
    <source>
        <dbReference type="ARBA" id="ARBA00022840"/>
    </source>
</evidence>
<dbReference type="Gene3D" id="3.40.50.620">
    <property type="entry name" value="HUPs"/>
    <property type="match status" value="1"/>
</dbReference>
<dbReference type="Pfam" id="PF01467">
    <property type="entry name" value="CTP_transf_like"/>
    <property type="match status" value="1"/>
</dbReference>
<keyword evidence="4 7" id="KW-0547">Nucleotide-binding</keyword>
<evidence type="ECO:0000256" key="1">
    <source>
        <dbReference type="ARBA" id="ARBA00022642"/>
    </source>
</evidence>
<name>A0ABR2LB46_9EUKA</name>
<keyword evidence="10" id="KW-1185">Reference proteome</keyword>
<dbReference type="InterPro" id="IPR051182">
    <property type="entry name" value="Euk_NMN_adenylyltrnsfrase"/>
</dbReference>
<evidence type="ECO:0000256" key="2">
    <source>
        <dbReference type="ARBA" id="ARBA00022679"/>
    </source>
</evidence>
<dbReference type="InterPro" id="IPR014729">
    <property type="entry name" value="Rossmann-like_a/b/a_fold"/>
</dbReference>
<keyword evidence="2 7" id="KW-0808">Transferase</keyword>
<dbReference type="EC" id="2.7.7.1" evidence="7"/>
<keyword evidence="5 7" id="KW-0067">ATP-binding</keyword>
<dbReference type="EC" id="2.7.7.18" evidence="7"/>
<evidence type="ECO:0000256" key="4">
    <source>
        <dbReference type="ARBA" id="ARBA00022741"/>
    </source>
</evidence>
<dbReference type="InterPro" id="IPR005248">
    <property type="entry name" value="NadD/NMNAT"/>
</dbReference>
<keyword evidence="6 7" id="KW-0520">NAD</keyword>